<dbReference type="PRINTS" id="PR00812">
    <property type="entry name" value="BCTERIALGSPF"/>
</dbReference>
<evidence type="ECO:0000256" key="5">
    <source>
        <dbReference type="ARBA" id="ARBA00022692"/>
    </source>
</evidence>
<evidence type="ECO:0000256" key="4">
    <source>
        <dbReference type="ARBA" id="ARBA00022519"/>
    </source>
</evidence>
<name>A0A1G2CH42_9BACT</name>
<feature type="domain" description="Type II secretion system protein GspF" evidence="9">
    <location>
        <begin position="68"/>
        <end position="191"/>
    </location>
</feature>
<dbReference type="STRING" id="1798652.A3A43_00820"/>
<dbReference type="GO" id="GO:0005886">
    <property type="term" value="C:plasma membrane"/>
    <property type="evidence" value="ECO:0007669"/>
    <property type="project" value="UniProtKB-SubCell"/>
</dbReference>
<feature type="transmembrane region" description="Helical" evidence="8">
    <location>
        <begin position="168"/>
        <end position="190"/>
    </location>
</feature>
<keyword evidence="7 8" id="KW-0472">Membrane</keyword>
<protein>
    <recommendedName>
        <fullName evidence="9">Type II secretion system protein GspF domain-containing protein</fullName>
    </recommendedName>
</protein>
<comment type="similarity">
    <text evidence="2">Belongs to the GSP F family.</text>
</comment>
<evidence type="ECO:0000313" key="10">
    <source>
        <dbReference type="EMBL" id="OGZ00719.1"/>
    </source>
</evidence>
<feature type="transmembrane region" description="Helical" evidence="8">
    <location>
        <begin position="371"/>
        <end position="396"/>
    </location>
</feature>
<feature type="transmembrane region" description="Helical" evidence="8">
    <location>
        <begin position="210"/>
        <end position="237"/>
    </location>
</feature>
<dbReference type="InterPro" id="IPR018076">
    <property type="entry name" value="T2SS_GspF_dom"/>
</dbReference>
<organism evidence="10 11">
    <name type="scientific">Candidatus Liptonbacteria bacterium RIFCSPLOWO2_01_FULL_56_20</name>
    <dbReference type="NCBI Taxonomy" id="1798652"/>
    <lineage>
        <taxon>Bacteria</taxon>
        <taxon>Candidatus Liptoniibacteriota</taxon>
    </lineage>
</organism>
<evidence type="ECO:0000256" key="8">
    <source>
        <dbReference type="SAM" id="Phobius"/>
    </source>
</evidence>
<keyword evidence="5 8" id="KW-0812">Transmembrane</keyword>
<keyword evidence="6 8" id="KW-1133">Transmembrane helix</keyword>
<gene>
    <name evidence="10" type="ORF">A3A43_00820</name>
</gene>
<dbReference type="EMBL" id="MHLC01000028">
    <property type="protein sequence ID" value="OGZ00719.1"/>
    <property type="molecule type" value="Genomic_DNA"/>
</dbReference>
<proteinExistence type="inferred from homology"/>
<evidence type="ECO:0000256" key="2">
    <source>
        <dbReference type="ARBA" id="ARBA00005745"/>
    </source>
</evidence>
<dbReference type="Gene3D" id="1.20.81.30">
    <property type="entry name" value="Type II secretion system (T2SS), domain F"/>
    <property type="match status" value="2"/>
</dbReference>
<reference evidence="10 11" key="1">
    <citation type="journal article" date="2016" name="Nat. Commun.">
        <title>Thousands of microbial genomes shed light on interconnected biogeochemical processes in an aquifer system.</title>
        <authorList>
            <person name="Anantharaman K."/>
            <person name="Brown C.T."/>
            <person name="Hug L.A."/>
            <person name="Sharon I."/>
            <person name="Castelle C.J."/>
            <person name="Probst A.J."/>
            <person name="Thomas B.C."/>
            <person name="Singh A."/>
            <person name="Wilkins M.J."/>
            <person name="Karaoz U."/>
            <person name="Brodie E.L."/>
            <person name="Williams K.H."/>
            <person name="Hubbard S.S."/>
            <person name="Banfield J.F."/>
        </authorList>
    </citation>
    <scope>NUCLEOTIDE SEQUENCE [LARGE SCALE GENOMIC DNA]</scope>
</reference>
<dbReference type="InterPro" id="IPR042094">
    <property type="entry name" value="T2SS_GspF_sf"/>
</dbReference>
<comment type="subcellular location">
    <subcellularLocation>
        <location evidence="1">Cell inner membrane</location>
        <topology evidence="1">Multi-pass membrane protein</topology>
    </subcellularLocation>
</comment>
<dbReference type="InterPro" id="IPR003004">
    <property type="entry name" value="GspF/PilC"/>
</dbReference>
<evidence type="ECO:0000256" key="6">
    <source>
        <dbReference type="ARBA" id="ARBA00022989"/>
    </source>
</evidence>
<dbReference type="Pfam" id="PF00482">
    <property type="entry name" value="T2SSF"/>
    <property type="match status" value="2"/>
</dbReference>
<dbReference type="PANTHER" id="PTHR30012:SF0">
    <property type="entry name" value="TYPE II SECRETION SYSTEM PROTEIN F-RELATED"/>
    <property type="match status" value="1"/>
</dbReference>
<dbReference type="AlphaFoldDB" id="A0A1G2CH42"/>
<sequence length="404" mass="44647">MKFKYQAKTREGELQVGFVDAGTRDSAATILGSHDLFVLKLEEAEKIRWYGRLASYFGGVRRDDMVVFTRQLATLLEARLSLSKALATLYDQTRNAALREAVFQISQDVDSGLSLSQALERQREIFSEFFISMVRSAEVTGTLDQVAGFLADFTEREATLVSRARSALIYPMIVVALFVAVAGIMITFVFPQIQPVFEQADVPLPLLSQMLISAGVFINRFWLAIVLALVVVALIVLDYFRTPEGRSVLDDMKIRLPIVRKVYLPLTVTRFASAATILLKGGIPVAQAMEIAGETVDNVLYRDVLHEVSRDIREGVPLSEAIAKHANYFPVVVSQMVAVGEATGQLDQMLTRIATFYGRESDMVVNNLVDLIQPVLMVGIGVLVGILFASILLPLYQLTASFGQ</sequence>
<dbReference type="PANTHER" id="PTHR30012">
    <property type="entry name" value="GENERAL SECRETION PATHWAY PROTEIN"/>
    <property type="match status" value="1"/>
</dbReference>
<evidence type="ECO:0000256" key="7">
    <source>
        <dbReference type="ARBA" id="ARBA00023136"/>
    </source>
</evidence>
<comment type="caution">
    <text evidence="10">The sequence shown here is derived from an EMBL/GenBank/DDBJ whole genome shotgun (WGS) entry which is preliminary data.</text>
</comment>
<dbReference type="FunFam" id="1.20.81.30:FF:000001">
    <property type="entry name" value="Type II secretion system protein F"/>
    <property type="match status" value="2"/>
</dbReference>
<dbReference type="Proteomes" id="UP000178495">
    <property type="component" value="Unassembled WGS sequence"/>
</dbReference>
<keyword evidence="4" id="KW-0997">Cell inner membrane</keyword>
<evidence type="ECO:0000259" key="9">
    <source>
        <dbReference type="Pfam" id="PF00482"/>
    </source>
</evidence>
<keyword evidence="3" id="KW-1003">Cell membrane</keyword>
<accession>A0A1G2CH42</accession>
<feature type="domain" description="Type II secretion system protein GspF" evidence="9">
    <location>
        <begin position="275"/>
        <end position="394"/>
    </location>
</feature>
<evidence type="ECO:0000256" key="1">
    <source>
        <dbReference type="ARBA" id="ARBA00004429"/>
    </source>
</evidence>
<evidence type="ECO:0000313" key="11">
    <source>
        <dbReference type="Proteomes" id="UP000178495"/>
    </source>
</evidence>
<evidence type="ECO:0000256" key="3">
    <source>
        <dbReference type="ARBA" id="ARBA00022475"/>
    </source>
</evidence>